<proteinExistence type="predicted"/>
<dbReference type="AlphaFoldDB" id="A0A8C8HR81"/>
<evidence type="ECO:0000256" key="1">
    <source>
        <dbReference type="ARBA" id="ARBA00023157"/>
    </source>
</evidence>
<dbReference type="GeneTree" id="ENSGT00970000193754"/>
<name>A0A8C8HR81_ONCTS</name>
<dbReference type="SUPFAM" id="SSF58069">
    <property type="entry name" value="Virus ectodomain"/>
    <property type="match status" value="1"/>
</dbReference>
<dbReference type="PANTHER" id="PTHR10424:SF73">
    <property type="entry name" value="ENDOGENOUS RETROVIRUS GROUP FC1 ENV POLYPROTEIN-RELATED"/>
    <property type="match status" value="1"/>
</dbReference>
<protein>
    <submittedName>
        <fullName evidence="2">Uncharacterized protein</fullName>
    </submittedName>
</protein>
<accession>A0A8C8HR81</accession>
<keyword evidence="3" id="KW-1185">Reference proteome</keyword>
<keyword evidence="1" id="KW-1015">Disulfide bond</keyword>
<dbReference type="Ensembl" id="ENSOTST00005073884.2">
    <property type="protein sequence ID" value="ENSOTSP00005068031.1"/>
    <property type="gene ID" value="ENSOTSG00005032403.2"/>
</dbReference>
<sequence>FWGYKRFFAIAFPSYGVCKIAREVMNIANSLEILANSRVESLELNTAEMVAIRTVAMQNCLALDYLLSEQVVACAVTGAGGCTNIPDQPEEITDLIQKIRTEVLPQ</sequence>
<evidence type="ECO:0000313" key="3">
    <source>
        <dbReference type="Proteomes" id="UP000694402"/>
    </source>
</evidence>
<organism evidence="2 3">
    <name type="scientific">Oncorhynchus tshawytscha</name>
    <name type="common">Chinook salmon</name>
    <name type="synonym">Salmo tshawytscha</name>
    <dbReference type="NCBI Taxonomy" id="74940"/>
    <lineage>
        <taxon>Eukaryota</taxon>
        <taxon>Metazoa</taxon>
        <taxon>Chordata</taxon>
        <taxon>Craniata</taxon>
        <taxon>Vertebrata</taxon>
        <taxon>Euteleostomi</taxon>
        <taxon>Actinopterygii</taxon>
        <taxon>Neopterygii</taxon>
        <taxon>Teleostei</taxon>
        <taxon>Protacanthopterygii</taxon>
        <taxon>Salmoniformes</taxon>
        <taxon>Salmonidae</taxon>
        <taxon>Salmoninae</taxon>
        <taxon>Oncorhynchus</taxon>
    </lineage>
</organism>
<dbReference type="InterPro" id="IPR018154">
    <property type="entry name" value="TLV/ENV_coat_polyprotein"/>
</dbReference>
<reference evidence="2" key="1">
    <citation type="submission" date="2025-08" db="UniProtKB">
        <authorList>
            <consortium name="Ensembl"/>
        </authorList>
    </citation>
    <scope>IDENTIFICATION</scope>
</reference>
<dbReference type="PANTHER" id="PTHR10424">
    <property type="entry name" value="VIRAL ENVELOPE PROTEIN"/>
    <property type="match status" value="1"/>
</dbReference>
<reference evidence="2" key="2">
    <citation type="submission" date="2025-09" db="UniProtKB">
        <authorList>
            <consortium name="Ensembl"/>
        </authorList>
    </citation>
    <scope>IDENTIFICATION</scope>
</reference>
<evidence type="ECO:0000313" key="2">
    <source>
        <dbReference type="Ensembl" id="ENSOTSP00005068031.1"/>
    </source>
</evidence>
<dbReference type="Gene3D" id="1.10.287.210">
    <property type="match status" value="1"/>
</dbReference>
<dbReference type="Proteomes" id="UP000694402">
    <property type="component" value="Unassembled WGS sequence"/>
</dbReference>